<accession>A0AAE3YD11</accession>
<evidence type="ECO:0000256" key="4">
    <source>
        <dbReference type="ARBA" id="ARBA00022984"/>
    </source>
</evidence>
<evidence type="ECO:0000256" key="2">
    <source>
        <dbReference type="ARBA" id="ARBA00022679"/>
    </source>
</evidence>
<dbReference type="GO" id="GO:0016755">
    <property type="term" value="F:aminoacyltransferase activity"/>
    <property type="evidence" value="ECO:0007669"/>
    <property type="project" value="InterPro"/>
</dbReference>
<dbReference type="PANTHER" id="PTHR36174:SF1">
    <property type="entry name" value="LIPID II:GLYCINE GLYCYLTRANSFERASE"/>
    <property type="match status" value="1"/>
</dbReference>
<evidence type="ECO:0000256" key="3">
    <source>
        <dbReference type="ARBA" id="ARBA00022960"/>
    </source>
</evidence>
<dbReference type="Proteomes" id="UP001247307">
    <property type="component" value="Unassembled WGS sequence"/>
</dbReference>
<dbReference type="Pfam" id="PF02388">
    <property type="entry name" value="FemAB"/>
    <property type="match status" value="2"/>
</dbReference>
<comment type="caution">
    <text evidence="7">The sequence shown here is derived from an EMBL/GenBank/DDBJ whole genome shotgun (WGS) entry which is preliminary data.</text>
</comment>
<evidence type="ECO:0000313" key="8">
    <source>
        <dbReference type="Proteomes" id="UP001247307"/>
    </source>
</evidence>
<keyword evidence="3" id="KW-0133">Cell shape</keyword>
<dbReference type="InterPro" id="IPR050644">
    <property type="entry name" value="PG_Glycine_Bridge_Synth"/>
</dbReference>
<comment type="similarity">
    <text evidence="1">Belongs to the FemABX family.</text>
</comment>
<dbReference type="Gene3D" id="3.40.630.30">
    <property type="match status" value="1"/>
</dbReference>
<reference evidence="7" key="1">
    <citation type="submission" date="2023-07" db="EMBL/GenBank/DDBJ databases">
        <title>Sequencing the genomes of 1000 actinobacteria strains.</title>
        <authorList>
            <person name="Klenk H.-P."/>
        </authorList>
    </citation>
    <scope>NUCLEOTIDE SEQUENCE</scope>
    <source>
        <strain evidence="7">DSM 13988</strain>
    </source>
</reference>
<keyword evidence="5" id="KW-0012">Acyltransferase</keyword>
<dbReference type="RefSeq" id="WP_309849613.1">
    <property type="nucleotide sequence ID" value="NZ_BAAAIU010000045.1"/>
</dbReference>
<dbReference type="PROSITE" id="PS51191">
    <property type="entry name" value="FEMABX"/>
    <property type="match status" value="1"/>
</dbReference>
<dbReference type="GO" id="GO:0008360">
    <property type="term" value="P:regulation of cell shape"/>
    <property type="evidence" value="ECO:0007669"/>
    <property type="project" value="UniProtKB-KW"/>
</dbReference>
<keyword evidence="4" id="KW-0573">Peptidoglycan synthesis</keyword>
<sequence length="345" mass="36973">MRPSILQTAPWAEFQRALGKEVVELSGDGYEAVATVERSALGDSLYAAYGPCAEDAAGFERALAALAAEGRRRKLSYVRVEPVSAGLGQHPASVLSSLGLVRAPHDVQPKDTLIIDLSRDEKTILGDMRSSNRNVARNIHKKGVTVRVSEDPQDVRHLNRLLARTAARGEFTSHTPAYLESAASTLMSRGAASLYLAELSSGSGSASGSGSGDDDGGQPEVIAAALVYDTPTTRVYAHAAADDAHRKLSPGVALVVALIRDAKARGQEAVDLWGIAPTDDPEHAWAGFTKFKRSFGGAEVHYPGSWDLPLDRRYTAYRAARRLRGEVLPFLRKAAPLAKRVLPGR</sequence>
<keyword evidence="2" id="KW-0808">Transferase</keyword>
<dbReference type="AlphaFoldDB" id="A0AAE3YD11"/>
<dbReference type="GO" id="GO:0071555">
    <property type="term" value="P:cell wall organization"/>
    <property type="evidence" value="ECO:0007669"/>
    <property type="project" value="UniProtKB-KW"/>
</dbReference>
<organism evidence="7 8">
    <name type="scientific">Falsarthrobacter nasiphocae</name>
    <dbReference type="NCBI Taxonomy" id="189863"/>
    <lineage>
        <taxon>Bacteria</taxon>
        <taxon>Bacillati</taxon>
        <taxon>Actinomycetota</taxon>
        <taxon>Actinomycetes</taxon>
        <taxon>Micrococcales</taxon>
        <taxon>Micrococcaceae</taxon>
        <taxon>Falsarthrobacter</taxon>
    </lineage>
</organism>
<dbReference type="InterPro" id="IPR003447">
    <property type="entry name" value="FEMABX"/>
</dbReference>
<dbReference type="PANTHER" id="PTHR36174">
    <property type="entry name" value="LIPID II:GLYCINE GLYCYLTRANSFERASE"/>
    <property type="match status" value="1"/>
</dbReference>
<dbReference type="SUPFAM" id="SSF55729">
    <property type="entry name" value="Acyl-CoA N-acyltransferases (Nat)"/>
    <property type="match status" value="2"/>
</dbReference>
<gene>
    <name evidence="7" type="ORF">J2S35_000573</name>
</gene>
<evidence type="ECO:0000256" key="6">
    <source>
        <dbReference type="ARBA" id="ARBA00023316"/>
    </source>
</evidence>
<keyword evidence="6" id="KW-0961">Cell wall biogenesis/degradation</keyword>
<dbReference type="EMBL" id="JAVDUI010000001">
    <property type="protein sequence ID" value="MDR6891633.1"/>
    <property type="molecule type" value="Genomic_DNA"/>
</dbReference>
<evidence type="ECO:0000256" key="5">
    <source>
        <dbReference type="ARBA" id="ARBA00023315"/>
    </source>
</evidence>
<dbReference type="GO" id="GO:0009252">
    <property type="term" value="P:peptidoglycan biosynthetic process"/>
    <property type="evidence" value="ECO:0007669"/>
    <property type="project" value="UniProtKB-KW"/>
</dbReference>
<proteinExistence type="inferred from homology"/>
<protein>
    <submittedName>
        <fullName evidence="7">Lipid II:glycine glycyltransferase (Peptidoglycan interpeptide bridge formation enzyme)</fullName>
    </submittedName>
</protein>
<dbReference type="InterPro" id="IPR016181">
    <property type="entry name" value="Acyl_CoA_acyltransferase"/>
</dbReference>
<evidence type="ECO:0000256" key="1">
    <source>
        <dbReference type="ARBA" id="ARBA00009943"/>
    </source>
</evidence>
<name>A0AAE3YD11_9MICC</name>
<evidence type="ECO:0000313" key="7">
    <source>
        <dbReference type="EMBL" id="MDR6891633.1"/>
    </source>
</evidence>
<keyword evidence="8" id="KW-1185">Reference proteome</keyword>